<evidence type="ECO:0000313" key="1">
    <source>
        <dbReference type="EMBL" id="ALN81645.1"/>
    </source>
</evidence>
<organism evidence="1 2">
    <name type="scientific">Lysobacter antibioticus</name>
    <dbReference type="NCBI Taxonomy" id="84531"/>
    <lineage>
        <taxon>Bacteria</taxon>
        <taxon>Pseudomonadati</taxon>
        <taxon>Pseudomonadota</taxon>
        <taxon>Gammaproteobacteria</taxon>
        <taxon>Lysobacterales</taxon>
        <taxon>Lysobacteraceae</taxon>
        <taxon>Lysobacter</taxon>
    </lineage>
</organism>
<evidence type="ECO:0000313" key="2">
    <source>
        <dbReference type="Proteomes" id="UP000060787"/>
    </source>
</evidence>
<accession>A0A0S2FDW7</accession>
<protein>
    <submittedName>
        <fullName evidence="1">Uncharacterized protein</fullName>
    </submittedName>
</protein>
<proteinExistence type="predicted"/>
<sequence length="42" mass="4499">MLFEAVASLPSDEQRVVQAVLDGLIGKHRTRQLAEQYGASGG</sequence>
<gene>
    <name evidence="1" type="ORF">LA76x_3522</name>
</gene>
<dbReference type="KEGG" id="laq:GLA29479_4863"/>
<dbReference type="PATRIC" id="fig|84531.8.peg.3540"/>
<dbReference type="KEGG" id="lab:LA76x_3522"/>
<reference evidence="1 2" key="1">
    <citation type="journal article" date="2015" name="BMC Genomics">
        <title>Comparative genomics and metabolic profiling of the genus Lysobacter.</title>
        <authorList>
            <person name="de Bruijn I."/>
            <person name="Cheng X."/>
            <person name="de Jager V."/>
            <person name="Exposito R.G."/>
            <person name="Watrous J."/>
            <person name="Patel N."/>
            <person name="Postma J."/>
            <person name="Dorrestein P.C."/>
            <person name="Kobayashi D."/>
            <person name="Raaijmakers J.M."/>
        </authorList>
    </citation>
    <scope>NUCLEOTIDE SEQUENCE [LARGE SCALE GENOMIC DNA]</scope>
    <source>
        <strain evidence="1 2">76</strain>
    </source>
</reference>
<dbReference type="RefSeq" id="WP_282955889.1">
    <property type="nucleotide sequence ID" value="NZ_CP013141.1"/>
</dbReference>
<dbReference type="EMBL" id="CP011129">
    <property type="protein sequence ID" value="ALN81645.1"/>
    <property type="molecule type" value="Genomic_DNA"/>
</dbReference>
<name>A0A0S2FDW7_LYSAN</name>
<dbReference type="AlphaFoldDB" id="A0A0S2FDW7"/>
<keyword evidence="2" id="KW-1185">Reference proteome</keyword>
<dbReference type="Proteomes" id="UP000060787">
    <property type="component" value="Chromosome"/>
</dbReference>